<accession>A0ABU9R505</accession>
<protein>
    <submittedName>
        <fullName evidence="2">Phasin family protein</fullName>
    </submittedName>
</protein>
<dbReference type="EMBL" id="JAZHGA010000014">
    <property type="protein sequence ID" value="MEM5342129.1"/>
    <property type="molecule type" value="Genomic_DNA"/>
</dbReference>
<comment type="caution">
    <text evidence="2">The sequence shown here is derived from an EMBL/GenBank/DDBJ whole genome shotgun (WGS) entry which is preliminary data.</text>
</comment>
<gene>
    <name evidence="2" type="ORF">V4C56_21185</name>
</gene>
<dbReference type="RefSeq" id="WP_342959125.1">
    <property type="nucleotide sequence ID" value="NZ_JAZHFZ010000014.1"/>
</dbReference>
<dbReference type="InterPro" id="IPR018968">
    <property type="entry name" value="Phasin"/>
</dbReference>
<proteinExistence type="predicted"/>
<feature type="domain" description="Phasin" evidence="1">
    <location>
        <begin position="34"/>
        <end position="127"/>
    </location>
</feature>
<keyword evidence="3" id="KW-1185">Reference proteome</keyword>
<evidence type="ECO:0000313" key="2">
    <source>
        <dbReference type="EMBL" id="MEM5342129.1"/>
    </source>
</evidence>
<sequence length="199" mass="21283">MTDQLASIFDRIDASWPFGVLTLRGLSMLTTVDEVTAAQKAGIQTFFQIANEAVNGFEKLVQLNLHVLRDSTQRAINALANGELPGVAAASRGDLSVIERATLYNQQLYGIIANTQAAIVRHASAQYETQIGTVRADFDDVVQRTPAGAEAAVSAMNSAITTANAFYESIWKTVQQAVDMAEGNAKAITRNTGNTPHAA</sequence>
<evidence type="ECO:0000259" key="1">
    <source>
        <dbReference type="Pfam" id="PF09361"/>
    </source>
</evidence>
<dbReference type="Proteomes" id="UP001481677">
    <property type="component" value="Unassembled WGS sequence"/>
</dbReference>
<name>A0ABU9R505_9BURK</name>
<reference evidence="2 3" key="1">
    <citation type="submission" date="2024-01" db="EMBL/GenBank/DDBJ databases">
        <title>The diversity of rhizobia nodulating Mimosa spp. in eleven states of Brazil covering several biomes is determined by host plant, location, and edaphic factors.</title>
        <authorList>
            <person name="Rouws L."/>
            <person name="Barauna A."/>
            <person name="Beukes C."/>
            <person name="De Faria S.M."/>
            <person name="Gross E."/>
            <person name="Dos Reis Junior F.B."/>
            <person name="Simon M."/>
            <person name="Maluk M."/>
            <person name="Odee D.W."/>
            <person name="Kenicer G."/>
            <person name="Young J.P.W."/>
            <person name="Reis V.M."/>
            <person name="Zilli J."/>
            <person name="James E.K."/>
        </authorList>
    </citation>
    <scope>NUCLEOTIDE SEQUENCE [LARGE SCALE GENOMIC DNA]</scope>
    <source>
        <strain evidence="2 3">JPY530</strain>
    </source>
</reference>
<organism evidence="2 3">
    <name type="scientific">Paraburkholderia azotifigens</name>
    <dbReference type="NCBI Taxonomy" id="2057004"/>
    <lineage>
        <taxon>Bacteria</taxon>
        <taxon>Pseudomonadati</taxon>
        <taxon>Pseudomonadota</taxon>
        <taxon>Betaproteobacteria</taxon>
        <taxon>Burkholderiales</taxon>
        <taxon>Burkholderiaceae</taxon>
        <taxon>Paraburkholderia</taxon>
    </lineage>
</organism>
<dbReference type="Pfam" id="PF09361">
    <property type="entry name" value="Phasin_2"/>
    <property type="match status" value="1"/>
</dbReference>
<evidence type="ECO:0000313" key="3">
    <source>
        <dbReference type="Proteomes" id="UP001481677"/>
    </source>
</evidence>